<feature type="region of interest" description="Disordered" evidence="1">
    <location>
        <begin position="677"/>
        <end position="703"/>
    </location>
</feature>
<feature type="compositionally biased region" description="Low complexity" evidence="1">
    <location>
        <begin position="678"/>
        <end position="697"/>
    </location>
</feature>
<dbReference type="AlphaFoldDB" id="A0A1W2TNJ6"/>
<organism evidence="2">
    <name type="scientific">Rosellinia necatrix</name>
    <name type="common">White root-rot fungus</name>
    <dbReference type="NCBI Taxonomy" id="77044"/>
    <lineage>
        <taxon>Eukaryota</taxon>
        <taxon>Fungi</taxon>
        <taxon>Dikarya</taxon>
        <taxon>Ascomycota</taxon>
        <taxon>Pezizomycotina</taxon>
        <taxon>Sordariomycetes</taxon>
        <taxon>Xylariomycetidae</taxon>
        <taxon>Xylariales</taxon>
        <taxon>Xylariaceae</taxon>
        <taxon>Rosellinia</taxon>
    </lineage>
</organism>
<dbReference type="OMA" id="WLLQTLW"/>
<dbReference type="PANTHER" id="PTHR40788:SF2">
    <property type="entry name" value="CLR5 DOMAIN-CONTAINING PROTEIN"/>
    <property type="match status" value="1"/>
</dbReference>
<evidence type="ECO:0000313" key="3">
    <source>
        <dbReference type="Proteomes" id="UP000054516"/>
    </source>
</evidence>
<dbReference type="OrthoDB" id="2922289at2759"/>
<name>A0A1W2TNJ6_ROSNE</name>
<accession>A0A1W2TNJ6</accession>
<dbReference type="Proteomes" id="UP000054516">
    <property type="component" value="Unassembled WGS sequence"/>
</dbReference>
<proteinExistence type="predicted"/>
<keyword evidence="3" id="KW-1185">Reference proteome</keyword>
<sequence>MDSFDPDAFVKEMCPEARMPSPTEVRTQAEERSESIYASYHLLREILVRHESTIQKRWIKKTRQQRQKILLDHWPGMPTTHRPDFEAFRRTNRAGGKNVSGKAFKDHYMWPQINQEDLLKPRAMLLLLNARGRNPPPAFSSIDFEAMYLGLASKNLTADFLNCHVMILHGAQDARGYGRLISWDNHPDAFEWLHTRQQYFPGEGLLVLEAQERLLGFLVSCCKQILSDIPYEHLLAPNFTAQPEPQLKTEKESTGFDSLVVMATEAPYRPPSQLDLARIELVLGGRLAAAEDHLWALREDPGYFAEQIIEIKEHRLELLKDTRGGDHPVLRTTHEDLFWARICSTLAIEAHLPLEAFADLHRQAQALQRLYRKHANKISPAEHLPEEFLNALLKFRYCLYQVARGPLISLQHSVAVSTPWRSYFNRQPISNPASTSITFKLKTGIKMRNIEKDLYYILRLLWEDGQDLSFFRLTLVVDELGRLLEAEPSAKDFLSARIASIVGDLAIISQCIKQIEIYFPWARTFESALVDREEGIKKEFAERTNQLGIVLSALHETNLRQIARLGNPNNMKFTYPIEKRRTKQNVEALRRAEENLDGFWVAVDRLVYAKCGNLLGSAQQRVLTQPRIMRRTPGWMEPSPSATKSGKEVVLGPDLEELYKPLSTIYIGESIETDGSIAAPTAKQKTKTKSTTTNTDAQPPTIIPSDDATTISISIAVDGRALKVFRTLFFNPAVTSSPGEVSWADFLHAMTSTGLFAAEKLYGCVWQFQRLQGGDQSRIQFHEPHPRGKIPFATARRYGRRLTRAFGWAGGTFSLKAK</sequence>
<evidence type="ECO:0000313" key="2">
    <source>
        <dbReference type="EMBL" id="GAP89947.2"/>
    </source>
</evidence>
<gene>
    <name evidence="2" type="ORF">SAMD00023353_4400550</name>
</gene>
<dbReference type="EMBL" id="DF977489">
    <property type="protein sequence ID" value="GAP89947.2"/>
    <property type="molecule type" value="Genomic_DNA"/>
</dbReference>
<protein>
    <submittedName>
        <fullName evidence="2">Uncharacterized protein</fullName>
    </submittedName>
</protein>
<dbReference type="PANTHER" id="PTHR40788">
    <property type="entry name" value="CLR5 DOMAIN-CONTAINING PROTEIN-RELATED"/>
    <property type="match status" value="1"/>
</dbReference>
<evidence type="ECO:0000256" key="1">
    <source>
        <dbReference type="SAM" id="MobiDB-lite"/>
    </source>
</evidence>
<dbReference type="STRING" id="77044.A0A1W2TNJ6"/>
<reference evidence="2" key="1">
    <citation type="submission" date="2016-03" db="EMBL/GenBank/DDBJ databases">
        <title>Draft genome sequence of Rosellinia necatrix.</title>
        <authorList>
            <person name="Kanematsu S."/>
        </authorList>
    </citation>
    <scope>NUCLEOTIDE SEQUENCE [LARGE SCALE GENOMIC DNA]</scope>
    <source>
        <strain evidence="2">W97</strain>
    </source>
</reference>